<dbReference type="Proteomes" id="UP000233551">
    <property type="component" value="Unassembled WGS sequence"/>
</dbReference>
<organism evidence="1 2">
    <name type="scientific">Punica granatum</name>
    <name type="common">Pomegranate</name>
    <dbReference type="NCBI Taxonomy" id="22663"/>
    <lineage>
        <taxon>Eukaryota</taxon>
        <taxon>Viridiplantae</taxon>
        <taxon>Streptophyta</taxon>
        <taxon>Embryophyta</taxon>
        <taxon>Tracheophyta</taxon>
        <taxon>Spermatophyta</taxon>
        <taxon>Magnoliopsida</taxon>
        <taxon>eudicotyledons</taxon>
        <taxon>Gunneridae</taxon>
        <taxon>Pentapetalae</taxon>
        <taxon>rosids</taxon>
        <taxon>malvids</taxon>
        <taxon>Myrtales</taxon>
        <taxon>Lythraceae</taxon>
        <taxon>Punica</taxon>
    </lineage>
</organism>
<accession>A0A2I0K1S7</accession>
<dbReference type="EMBL" id="PGOL01001020">
    <property type="protein sequence ID" value="PKI61656.1"/>
    <property type="molecule type" value="Genomic_DNA"/>
</dbReference>
<keyword evidence="2" id="KW-1185">Reference proteome</keyword>
<gene>
    <name evidence="1" type="ORF">CRG98_017951</name>
</gene>
<dbReference type="AlphaFoldDB" id="A0A2I0K1S7"/>
<evidence type="ECO:0000313" key="1">
    <source>
        <dbReference type="EMBL" id="PKI61656.1"/>
    </source>
</evidence>
<evidence type="ECO:0000313" key="2">
    <source>
        <dbReference type="Proteomes" id="UP000233551"/>
    </source>
</evidence>
<protein>
    <submittedName>
        <fullName evidence="1">Uncharacterized protein</fullName>
    </submittedName>
</protein>
<comment type="caution">
    <text evidence="1">The sequence shown here is derived from an EMBL/GenBank/DDBJ whole genome shotgun (WGS) entry which is preliminary data.</text>
</comment>
<name>A0A2I0K1S7_PUNGR</name>
<feature type="non-terminal residue" evidence="1">
    <location>
        <position position="182"/>
    </location>
</feature>
<sequence>MEETIRALQAGTSRPDFDDSDWNLFSGMLLPPKIKIPYFKRLHSRFRWTTPLHYRLLRHMRIPCIMCNLIKRRKLISQPRQLLSSRNLRNIEVAFAPIPSVIEVPAKEAYHDSRVPWTYESEVASAELEMSAMGITRSGRVYQGPEPIDKGKVPATEFSTVPKVVSLPTKKVTDQEAKAFMK</sequence>
<proteinExistence type="predicted"/>
<reference evidence="1 2" key="1">
    <citation type="submission" date="2017-11" db="EMBL/GenBank/DDBJ databases">
        <title>De-novo sequencing of pomegranate (Punica granatum L.) genome.</title>
        <authorList>
            <person name="Akparov Z."/>
            <person name="Amiraslanov A."/>
            <person name="Hajiyeva S."/>
            <person name="Abbasov M."/>
            <person name="Kaur K."/>
            <person name="Hamwieh A."/>
            <person name="Solovyev V."/>
            <person name="Salamov A."/>
            <person name="Braich B."/>
            <person name="Kosarev P."/>
            <person name="Mahmoud A."/>
            <person name="Hajiyev E."/>
            <person name="Babayeva S."/>
            <person name="Izzatullayeva V."/>
            <person name="Mammadov A."/>
            <person name="Mammadov A."/>
            <person name="Sharifova S."/>
            <person name="Ojaghi J."/>
            <person name="Eynullazada K."/>
            <person name="Bayramov B."/>
            <person name="Abdulazimova A."/>
            <person name="Shahmuradov I."/>
        </authorList>
    </citation>
    <scope>NUCLEOTIDE SEQUENCE [LARGE SCALE GENOMIC DNA]</scope>
    <source>
        <strain evidence="2">cv. AG2017</strain>
        <tissue evidence="1">Leaf</tissue>
    </source>
</reference>